<dbReference type="InterPro" id="IPR036804">
    <property type="entry name" value="CheR_N_sf"/>
</dbReference>
<organism evidence="7 8">
    <name type="scientific">Henriciella pelagia</name>
    <dbReference type="NCBI Taxonomy" id="1977912"/>
    <lineage>
        <taxon>Bacteria</taxon>
        <taxon>Pseudomonadati</taxon>
        <taxon>Pseudomonadota</taxon>
        <taxon>Alphaproteobacteria</taxon>
        <taxon>Hyphomonadales</taxon>
        <taxon>Hyphomonadaceae</taxon>
        <taxon>Henriciella</taxon>
    </lineage>
</organism>
<dbReference type="SMART" id="SM00138">
    <property type="entry name" value="MeTrc"/>
    <property type="match status" value="1"/>
</dbReference>
<dbReference type="InterPro" id="IPR000780">
    <property type="entry name" value="CheR_MeTrfase"/>
</dbReference>
<dbReference type="PANTHER" id="PTHR24422:SF21">
    <property type="entry name" value="CHEMOTAXIS PROTEIN METHYLTRANSFERASE 1"/>
    <property type="match status" value="1"/>
</dbReference>
<keyword evidence="5" id="KW-0949">S-adenosyl-L-methionine</keyword>
<evidence type="ECO:0000256" key="1">
    <source>
        <dbReference type="ARBA" id="ARBA00001541"/>
    </source>
</evidence>
<dbReference type="InterPro" id="IPR029063">
    <property type="entry name" value="SAM-dependent_MTases_sf"/>
</dbReference>
<sequence length="280" mass="30096">MDDSTYREIAELALNGSGQHIPPTKSYLIESRLGPILRREQFAGVAELLACIRARPSSPLGGEIVAALTSKTTHFFRERAAFERIVNHVLPMMAPSAPGGKLRIWCAGGSSGQEAYSLAMLIGESENEALKDIQVEILTSDISEKMSARARSGKFGHFDVQKGLSIHRLLSNFSRLDTGEWQVSQDLANRVGVRTHNILQDCSGLGVFDVITCCNVIGGMGSQMRARALVNLARQLSDSGVLVIGKDETATGLVTGLEPSRDLRGAYCREVTPGALTAAA</sequence>
<keyword evidence="8" id="KW-1185">Reference proteome</keyword>
<dbReference type="SUPFAM" id="SSF53335">
    <property type="entry name" value="S-adenosyl-L-methionine-dependent methyltransferases"/>
    <property type="match status" value="1"/>
</dbReference>
<dbReference type="EMBL" id="BMKF01000002">
    <property type="protein sequence ID" value="GGB70819.1"/>
    <property type="molecule type" value="Genomic_DNA"/>
</dbReference>
<dbReference type="InterPro" id="IPR050903">
    <property type="entry name" value="Bact_Chemotaxis_MeTrfase"/>
</dbReference>
<evidence type="ECO:0000256" key="3">
    <source>
        <dbReference type="ARBA" id="ARBA00022603"/>
    </source>
</evidence>
<evidence type="ECO:0000256" key="2">
    <source>
        <dbReference type="ARBA" id="ARBA00012534"/>
    </source>
</evidence>
<accession>A0ABQ1JJV3</accession>
<feature type="domain" description="CheR-type methyltransferase" evidence="6">
    <location>
        <begin position="1"/>
        <end position="252"/>
    </location>
</feature>
<name>A0ABQ1JJV3_9PROT</name>
<proteinExistence type="predicted"/>
<gene>
    <name evidence="7" type="primary">cheR1</name>
    <name evidence="7" type="ORF">GCM10011503_19380</name>
</gene>
<evidence type="ECO:0000313" key="8">
    <source>
        <dbReference type="Proteomes" id="UP000628854"/>
    </source>
</evidence>
<dbReference type="PRINTS" id="PR00996">
    <property type="entry name" value="CHERMTFRASE"/>
</dbReference>
<keyword evidence="4" id="KW-0808">Transferase</keyword>
<dbReference type="GO" id="GO:0008168">
    <property type="term" value="F:methyltransferase activity"/>
    <property type="evidence" value="ECO:0007669"/>
    <property type="project" value="UniProtKB-KW"/>
</dbReference>
<dbReference type="PANTHER" id="PTHR24422">
    <property type="entry name" value="CHEMOTAXIS PROTEIN METHYLTRANSFERASE"/>
    <property type="match status" value="1"/>
</dbReference>
<evidence type="ECO:0000256" key="4">
    <source>
        <dbReference type="ARBA" id="ARBA00022679"/>
    </source>
</evidence>
<dbReference type="Proteomes" id="UP000628854">
    <property type="component" value="Unassembled WGS sequence"/>
</dbReference>
<comment type="catalytic activity">
    <reaction evidence="1">
        <text>L-glutamyl-[protein] + S-adenosyl-L-methionine = [protein]-L-glutamate 5-O-methyl ester + S-adenosyl-L-homocysteine</text>
        <dbReference type="Rhea" id="RHEA:24452"/>
        <dbReference type="Rhea" id="RHEA-COMP:10208"/>
        <dbReference type="Rhea" id="RHEA-COMP:10311"/>
        <dbReference type="ChEBI" id="CHEBI:29973"/>
        <dbReference type="ChEBI" id="CHEBI:57856"/>
        <dbReference type="ChEBI" id="CHEBI:59789"/>
        <dbReference type="ChEBI" id="CHEBI:82795"/>
        <dbReference type="EC" id="2.1.1.80"/>
    </reaction>
</comment>
<dbReference type="SUPFAM" id="SSF47757">
    <property type="entry name" value="Chemotaxis receptor methyltransferase CheR, N-terminal domain"/>
    <property type="match status" value="1"/>
</dbReference>
<dbReference type="Gene3D" id="1.10.155.10">
    <property type="entry name" value="Chemotaxis receptor methyltransferase CheR, N-terminal domain"/>
    <property type="match status" value="1"/>
</dbReference>
<dbReference type="RefSeq" id="WP_084392500.1">
    <property type="nucleotide sequence ID" value="NZ_BMKF01000002.1"/>
</dbReference>
<keyword evidence="3 7" id="KW-0489">Methyltransferase</keyword>
<dbReference type="GO" id="GO:0032259">
    <property type="term" value="P:methylation"/>
    <property type="evidence" value="ECO:0007669"/>
    <property type="project" value="UniProtKB-KW"/>
</dbReference>
<evidence type="ECO:0000259" key="6">
    <source>
        <dbReference type="PROSITE" id="PS50123"/>
    </source>
</evidence>
<dbReference type="PROSITE" id="PS50123">
    <property type="entry name" value="CHER"/>
    <property type="match status" value="1"/>
</dbReference>
<dbReference type="EC" id="2.1.1.80" evidence="2"/>
<evidence type="ECO:0000313" key="7">
    <source>
        <dbReference type="EMBL" id="GGB70819.1"/>
    </source>
</evidence>
<dbReference type="Pfam" id="PF01739">
    <property type="entry name" value="CheR"/>
    <property type="match status" value="1"/>
</dbReference>
<comment type="caution">
    <text evidence="7">The sequence shown here is derived from an EMBL/GenBank/DDBJ whole genome shotgun (WGS) entry which is preliminary data.</text>
</comment>
<dbReference type="Gene3D" id="3.40.50.150">
    <property type="entry name" value="Vaccinia Virus protein VP39"/>
    <property type="match status" value="1"/>
</dbReference>
<evidence type="ECO:0000256" key="5">
    <source>
        <dbReference type="ARBA" id="ARBA00022691"/>
    </source>
</evidence>
<dbReference type="InterPro" id="IPR022642">
    <property type="entry name" value="CheR_C"/>
</dbReference>
<protein>
    <recommendedName>
        <fullName evidence="2">protein-glutamate O-methyltransferase</fullName>
        <ecNumber evidence="2">2.1.1.80</ecNumber>
    </recommendedName>
</protein>
<reference evidence="8" key="1">
    <citation type="journal article" date="2019" name="Int. J. Syst. Evol. Microbiol.">
        <title>The Global Catalogue of Microorganisms (GCM) 10K type strain sequencing project: providing services to taxonomists for standard genome sequencing and annotation.</title>
        <authorList>
            <consortium name="The Broad Institute Genomics Platform"/>
            <consortium name="The Broad Institute Genome Sequencing Center for Infectious Disease"/>
            <person name="Wu L."/>
            <person name="Ma J."/>
        </authorList>
    </citation>
    <scope>NUCLEOTIDE SEQUENCE [LARGE SCALE GENOMIC DNA]</scope>
    <source>
        <strain evidence="8">CGMCC 1.15928</strain>
    </source>
</reference>